<organism evidence="1 2">
    <name type="scientific">Anaerosporobacter mobilis DSM 15930</name>
    <dbReference type="NCBI Taxonomy" id="1120996"/>
    <lineage>
        <taxon>Bacteria</taxon>
        <taxon>Bacillati</taxon>
        <taxon>Bacillota</taxon>
        <taxon>Clostridia</taxon>
        <taxon>Lachnospirales</taxon>
        <taxon>Lachnospiraceae</taxon>
        <taxon>Anaerosporobacter</taxon>
    </lineage>
</organism>
<dbReference type="OrthoDB" id="2077235at2"/>
<dbReference type="STRING" id="1120996.SAMN02746066_04361"/>
<sequence length="92" mass="10532">MDLKVVSKKFNHDVSSFAKLLGYSRPALYQIADGTNRVCTPRYYAAMTLLKLESDRMYEEDLKAAEQRQLDREKSIAEMCKNVGAINVVERV</sequence>
<dbReference type="Proteomes" id="UP000184038">
    <property type="component" value="Unassembled WGS sequence"/>
</dbReference>
<accession>A0A1M7NCA5</accession>
<gene>
    <name evidence="1" type="ORF">SAMN02746066_04361</name>
</gene>
<keyword evidence="2" id="KW-1185">Reference proteome</keyword>
<dbReference type="RefSeq" id="WP_073291393.1">
    <property type="nucleotide sequence ID" value="NZ_FRCP01000027.1"/>
</dbReference>
<evidence type="ECO:0000313" key="1">
    <source>
        <dbReference type="EMBL" id="SHN01294.1"/>
    </source>
</evidence>
<proteinExistence type="predicted"/>
<evidence type="ECO:0000313" key="2">
    <source>
        <dbReference type="Proteomes" id="UP000184038"/>
    </source>
</evidence>
<dbReference type="EMBL" id="FRCP01000027">
    <property type="protein sequence ID" value="SHN01294.1"/>
    <property type="molecule type" value="Genomic_DNA"/>
</dbReference>
<reference evidence="1 2" key="1">
    <citation type="submission" date="2016-11" db="EMBL/GenBank/DDBJ databases">
        <authorList>
            <person name="Jaros S."/>
            <person name="Januszkiewicz K."/>
            <person name="Wedrychowicz H."/>
        </authorList>
    </citation>
    <scope>NUCLEOTIDE SEQUENCE [LARGE SCALE GENOMIC DNA]</scope>
    <source>
        <strain evidence="1 2">DSM 15930</strain>
    </source>
</reference>
<protein>
    <submittedName>
        <fullName evidence="1">Uncharacterized protein</fullName>
    </submittedName>
</protein>
<name>A0A1M7NCA5_9FIRM</name>
<dbReference type="AlphaFoldDB" id="A0A1M7NCA5"/>